<comment type="caution">
    <text evidence="8">The sequence shown here is derived from an EMBL/GenBank/DDBJ whole genome shotgun (WGS) entry which is preliminary data.</text>
</comment>
<keyword evidence="3" id="KW-0326">Glycosidase</keyword>
<dbReference type="InterPro" id="IPR013783">
    <property type="entry name" value="Ig-like_fold"/>
</dbReference>
<evidence type="ECO:0000313" key="9">
    <source>
        <dbReference type="Proteomes" id="UP000555103"/>
    </source>
</evidence>
<dbReference type="GO" id="GO:0004553">
    <property type="term" value="F:hydrolase activity, hydrolyzing O-glycosyl compounds"/>
    <property type="evidence" value="ECO:0007669"/>
    <property type="project" value="InterPro"/>
</dbReference>
<gene>
    <name evidence="8" type="ORF">GGR21_000282</name>
</gene>
<protein>
    <recommendedName>
        <fullName evidence="10">Exo-1,4-beta-D-glucosaminidase</fullName>
    </recommendedName>
</protein>
<keyword evidence="9" id="KW-1185">Reference proteome</keyword>
<dbReference type="PANTHER" id="PTHR43536">
    <property type="entry name" value="MANNOSYLGLYCOPROTEIN ENDO-BETA-MANNOSIDASE"/>
    <property type="match status" value="1"/>
</dbReference>
<evidence type="ECO:0000259" key="5">
    <source>
        <dbReference type="Pfam" id="PF02836"/>
    </source>
</evidence>
<dbReference type="PANTHER" id="PTHR43536:SF1">
    <property type="entry name" value="MANNOSYLGLYCOPROTEIN ENDO-BETA-MANNOSIDASE"/>
    <property type="match status" value="1"/>
</dbReference>
<dbReference type="Pfam" id="PF00703">
    <property type="entry name" value="Glyco_hydro_2"/>
    <property type="match status" value="1"/>
</dbReference>
<dbReference type="InterPro" id="IPR043534">
    <property type="entry name" value="EBDG/EBM"/>
</dbReference>
<evidence type="ECO:0000256" key="2">
    <source>
        <dbReference type="ARBA" id="ARBA00022801"/>
    </source>
</evidence>
<name>A0A840CEI7_9BACT</name>
<dbReference type="GO" id="GO:0005975">
    <property type="term" value="P:carbohydrate metabolic process"/>
    <property type="evidence" value="ECO:0007669"/>
    <property type="project" value="InterPro"/>
</dbReference>
<sequence length="952" mass="109143">MKNIFGIIILFQFIAGFQNLNAQYELNFGLQSKQAESELPKSKAAYIPPTPKAYQYINGELQKDEEGNFTISKGWEMTEAYKLFEEGNSLWKTSSGNTGWYNATVPGTVLTTLVDQGIYPDPYYSLNNLHIPDTLCRMDWWYRVAFDIPADGLDSEYELLLNGINYKADVWLNGQRLGNLAGAFKRGIFPTKGILKNNEKNILAIHIFPPNNPGIPHEQNKLSFGGNGGALCLDGPTFISSEGWDWILGMRDRNIGIWQDVKLVRMNKVKIIDPFIITDLPLPDTSYADLTIKTTLENITDQSQIFILKGTINNITFSKEITLSRNEKKEVTIDKNEFSQLRIQNPQLWWPNGYGSQFLYNLKLSVEQENKILQTKNIRFGVRELSYELMAQSEAKENVRFNYSPTDAGKPLFNNKNAVKLENTQYPDIFVPTFESGAEKYINRITASEEKDNPYLTILVNGKKIFCRGGNWGMDDGMKRVSRERLEPYIKLHKEMGFTMVRNWTGETTEELFYTLCDEYGLLVWNDYMMSTQTFNLEPLDHKLFLDNAEDIVRRFRNHPSIAIWCPRNEGYAPAALEDGFQKIITENDGTRHYHGNSMKLNLRPSGPWHYLVKSMDYLTERSDGFTTELGAPSVPTANTIRKFIAKEDLWPIGNVWYYHDLHIESFDWKDYIRDVNRIGKEESKNIDEFAARAQFKNYILYRNMLEAWNNKMWNHASGILLWMSHPAWPSMTWQTYSYDYETPGSYFGAKKACEPVHIQWNCINNQLQVINTTLASLPSAKVSFGIYDLKGKKLFNKQLKVNIGENSATNCGEMTIPSDIQEELLLVRVVLEDAKGKQISVNDYWINQKDSNDYTKISDIGKAGIKIIEKGTNYKNGILSLKAEVKNTAPDIALTVKLNAREKETGQIILPAYISDGYFNLLPGETRILDVEIPLQEKREIYMSAEGLNTF</sequence>
<dbReference type="InterPro" id="IPR006103">
    <property type="entry name" value="Glyco_hydro_2_cat"/>
</dbReference>
<keyword evidence="2" id="KW-0378">Hydrolase</keyword>
<dbReference type="InterPro" id="IPR017853">
    <property type="entry name" value="GH"/>
</dbReference>
<dbReference type="AlphaFoldDB" id="A0A840CEI7"/>
<dbReference type="InterPro" id="IPR036156">
    <property type="entry name" value="Beta-gal/glucu_dom_sf"/>
</dbReference>
<feature type="domain" description="Beta-mannosidase-like galactose-binding" evidence="7">
    <location>
        <begin position="91"/>
        <end position="259"/>
    </location>
</feature>
<dbReference type="Gene3D" id="2.60.120.260">
    <property type="entry name" value="Galactose-binding domain-like"/>
    <property type="match status" value="1"/>
</dbReference>
<proteinExistence type="inferred from homology"/>
<dbReference type="InterPro" id="IPR006102">
    <property type="entry name" value="Ig-like_GH2"/>
</dbReference>
<dbReference type="Pfam" id="PF18368">
    <property type="entry name" value="Ig_GlcNase"/>
    <property type="match status" value="1"/>
</dbReference>
<dbReference type="SUPFAM" id="SSF49785">
    <property type="entry name" value="Galactose-binding domain-like"/>
    <property type="match status" value="1"/>
</dbReference>
<feature type="domain" description="Glycoside hydrolase family 2 catalytic" evidence="5">
    <location>
        <begin position="458"/>
        <end position="596"/>
    </location>
</feature>
<evidence type="ECO:0000259" key="7">
    <source>
        <dbReference type="Pfam" id="PF22666"/>
    </source>
</evidence>
<dbReference type="InterPro" id="IPR041351">
    <property type="entry name" value="Ig_GlcNase"/>
</dbReference>
<evidence type="ECO:0000259" key="6">
    <source>
        <dbReference type="Pfam" id="PF18368"/>
    </source>
</evidence>
<dbReference type="SUPFAM" id="SSF51445">
    <property type="entry name" value="(Trans)glycosidases"/>
    <property type="match status" value="1"/>
</dbReference>
<comment type="similarity">
    <text evidence="1">Belongs to the glycosyl hydrolase 2 family.</text>
</comment>
<dbReference type="InterPro" id="IPR054593">
    <property type="entry name" value="Beta-mannosidase-like_N2"/>
</dbReference>
<dbReference type="SUPFAM" id="SSF49303">
    <property type="entry name" value="beta-Galactosidase/glucuronidase domain"/>
    <property type="match status" value="3"/>
</dbReference>
<evidence type="ECO:0000256" key="3">
    <source>
        <dbReference type="ARBA" id="ARBA00023295"/>
    </source>
</evidence>
<accession>A0A840CEI7</accession>
<reference evidence="8 9" key="1">
    <citation type="submission" date="2020-08" db="EMBL/GenBank/DDBJ databases">
        <title>Genomic Encyclopedia of Type Strains, Phase IV (KMG-IV): sequencing the most valuable type-strain genomes for metagenomic binning, comparative biology and taxonomic classification.</title>
        <authorList>
            <person name="Goeker M."/>
        </authorList>
    </citation>
    <scope>NUCLEOTIDE SEQUENCE [LARGE SCALE GENOMIC DNA]</scope>
    <source>
        <strain evidence="8 9">DSM 104969</strain>
    </source>
</reference>
<dbReference type="Proteomes" id="UP000555103">
    <property type="component" value="Unassembled WGS sequence"/>
</dbReference>
<organism evidence="8 9">
    <name type="scientific">Dysgonomonas hofstadii</name>
    <dbReference type="NCBI Taxonomy" id="637886"/>
    <lineage>
        <taxon>Bacteria</taxon>
        <taxon>Pseudomonadati</taxon>
        <taxon>Bacteroidota</taxon>
        <taxon>Bacteroidia</taxon>
        <taxon>Bacteroidales</taxon>
        <taxon>Dysgonomonadaceae</taxon>
        <taxon>Dysgonomonas</taxon>
    </lineage>
</organism>
<evidence type="ECO:0000259" key="4">
    <source>
        <dbReference type="Pfam" id="PF00703"/>
    </source>
</evidence>
<evidence type="ECO:0000313" key="8">
    <source>
        <dbReference type="EMBL" id="MBB4034397.1"/>
    </source>
</evidence>
<dbReference type="InterPro" id="IPR008979">
    <property type="entry name" value="Galactose-bd-like_sf"/>
</dbReference>
<dbReference type="Gene3D" id="3.20.20.80">
    <property type="entry name" value="Glycosidases"/>
    <property type="match status" value="1"/>
</dbReference>
<feature type="domain" description="Glycoside hydrolase family 2 immunoglobulin-like beta-sandwich" evidence="4">
    <location>
        <begin position="270"/>
        <end position="383"/>
    </location>
</feature>
<dbReference type="RefSeq" id="WP_183305338.1">
    <property type="nucleotide sequence ID" value="NZ_JACIEP010000001.1"/>
</dbReference>
<dbReference type="Gene3D" id="2.60.40.10">
    <property type="entry name" value="Immunoglobulins"/>
    <property type="match status" value="3"/>
</dbReference>
<feature type="domain" description="Exo-beta-D-glucosaminidase Ig-fold" evidence="6">
    <location>
        <begin position="846"/>
        <end position="950"/>
    </location>
</feature>
<dbReference type="Pfam" id="PF02836">
    <property type="entry name" value="Glyco_hydro_2_C"/>
    <property type="match status" value="1"/>
</dbReference>
<evidence type="ECO:0008006" key="10">
    <source>
        <dbReference type="Google" id="ProtNLM"/>
    </source>
</evidence>
<dbReference type="EMBL" id="JACIEP010000001">
    <property type="protein sequence ID" value="MBB4034397.1"/>
    <property type="molecule type" value="Genomic_DNA"/>
</dbReference>
<dbReference type="Pfam" id="PF22666">
    <property type="entry name" value="Glyco_hydro_2_N2"/>
    <property type="match status" value="1"/>
</dbReference>
<evidence type="ECO:0000256" key="1">
    <source>
        <dbReference type="ARBA" id="ARBA00007401"/>
    </source>
</evidence>